<sequence>TPENDWPATTLRWPAPAAPDTTAHRDPAPQPQTAEAAPMQLATPLSRERRAYRTGFGLAAMIGALLLSFYLLAPSLGDAGPMGARLTEARANIDDARLRLRAALLGAE</sequence>
<reference evidence="4" key="1">
    <citation type="submission" date="2018-09" db="EMBL/GenBank/DDBJ databases">
        <title>Paracoccus onubensis nov. sp. a moderate halophilic bacterium isolated from Gruta de las Maravillas (Aracena, Spain).</title>
        <authorList>
            <person name="Jurado V."/>
            <person name="Gutierrez-Patricio S."/>
            <person name="Gonzalez-Pimentel J.L."/>
            <person name="Miller A.Z."/>
            <person name="Laiz L."/>
            <person name="Saiz-Jimenez C."/>
        </authorList>
    </citation>
    <scope>NUCLEOTIDE SEQUENCE [LARGE SCALE GENOMIC DNA]</scope>
    <source>
        <strain evidence="4">DSM 26381</strain>
    </source>
</reference>
<evidence type="ECO:0000256" key="2">
    <source>
        <dbReference type="SAM" id="Phobius"/>
    </source>
</evidence>
<proteinExistence type="predicted"/>
<organism evidence="3 4">
    <name type="scientific">Paracoccus siganidrum</name>
    <dbReference type="NCBI Taxonomy" id="1276757"/>
    <lineage>
        <taxon>Bacteria</taxon>
        <taxon>Pseudomonadati</taxon>
        <taxon>Pseudomonadota</taxon>
        <taxon>Alphaproteobacteria</taxon>
        <taxon>Rhodobacterales</taxon>
        <taxon>Paracoccaceae</taxon>
        <taxon>Paracoccus</taxon>
    </lineage>
</organism>
<evidence type="ECO:0000313" key="4">
    <source>
        <dbReference type="Proteomes" id="UP000283587"/>
    </source>
</evidence>
<gene>
    <name evidence="3" type="ORF">D3P05_21345</name>
</gene>
<accession>A0A418ZUV9</accession>
<keyword evidence="2" id="KW-0472">Membrane</keyword>
<dbReference type="Proteomes" id="UP000283587">
    <property type="component" value="Unassembled WGS sequence"/>
</dbReference>
<feature type="transmembrane region" description="Helical" evidence="2">
    <location>
        <begin position="55"/>
        <end position="73"/>
    </location>
</feature>
<evidence type="ECO:0000313" key="3">
    <source>
        <dbReference type="EMBL" id="RJL03383.1"/>
    </source>
</evidence>
<dbReference type="AlphaFoldDB" id="A0A418ZUV9"/>
<keyword evidence="4" id="KW-1185">Reference proteome</keyword>
<dbReference type="EMBL" id="QZEW01000138">
    <property type="protein sequence ID" value="RJL03383.1"/>
    <property type="molecule type" value="Genomic_DNA"/>
</dbReference>
<comment type="caution">
    <text evidence="3">The sequence shown here is derived from an EMBL/GenBank/DDBJ whole genome shotgun (WGS) entry which is preliminary data.</text>
</comment>
<name>A0A418ZUV9_9RHOB</name>
<dbReference type="RefSeq" id="WP_170162176.1">
    <property type="nucleotide sequence ID" value="NZ_QZEW01000138.1"/>
</dbReference>
<keyword evidence="2" id="KW-0812">Transmembrane</keyword>
<feature type="region of interest" description="Disordered" evidence="1">
    <location>
        <begin position="1"/>
        <end position="43"/>
    </location>
</feature>
<keyword evidence="2" id="KW-1133">Transmembrane helix</keyword>
<protein>
    <submittedName>
        <fullName evidence="3">Uncharacterized protein</fullName>
    </submittedName>
</protein>
<evidence type="ECO:0000256" key="1">
    <source>
        <dbReference type="SAM" id="MobiDB-lite"/>
    </source>
</evidence>
<feature type="non-terminal residue" evidence="3">
    <location>
        <position position="1"/>
    </location>
</feature>
<feature type="compositionally biased region" description="Low complexity" evidence="1">
    <location>
        <begin position="31"/>
        <end position="40"/>
    </location>
</feature>